<dbReference type="EMBL" id="LR699553">
    <property type="protein sequence ID" value="VVD29445.1"/>
    <property type="molecule type" value="Genomic_DNA"/>
</dbReference>
<evidence type="ECO:0000313" key="1">
    <source>
        <dbReference type="EMBL" id="VVD29445.1"/>
    </source>
</evidence>
<evidence type="ECO:0000313" key="2">
    <source>
        <dbReference type="Proteomes" id="UP000325811"/>
    </source>
</evidence>
<dbReference type="AlphaFoldDB" id="A0A5Q4Z7B7"/>
<keyword evidence="2" id="KW-1185">Reference proteome</keyword>
<gene>
    <name evidence="1" type="ORF">PDMSB3_2989</name>
</gene>
<name>A0A5Q4Z7B7_9BURK</name>
<organism evidence="1 2">
    <name type="scientific">Paraburkholderia dioscoreae</name>
    <dbReference type="NCBI Taxonomy" id="2604047"/>
    <lineage>
        <taxon>Bacteria</taxon>
        <taxon>Pseudomonadati</taxon>
        <taxon>Pseudomonadota</taxon>
        <taxon>Betaproteobacteria</taxon>
        <taxon>Burkholderiales</taxon>
        <taxon>Burkholderiaceae</taxon>
        <taxon>Paraburkholderia</taxon>
    </lineage>
</organism>
<proteinExistence type="predicted"/>
<protein>
    <submittedName>
        <fullName evidence="1">Uncharacterized protein</fullName>
    </submittedName>
</protein>
<accession>A0A5Q4Z7B7</accession>
<dbReference type="KEGG" id="pdio:PDMSB3_2989"/>
<sequence length="136" mass="13788">MPPPDAIAASGRLAGSAEARIRKPCEPVSTWTLSIVAQLSVPGWQTVTLVVSILRVKPGAVVTMIGWIFGVVDCGTEPFDAAGGVAAGGALAAAGLLAEVVWDVAAGVLPPPPPHPAKAAQTRSRAGRLRADFMAS</sequence>
<dbReference type="Proteomes" id="UP000325811">
    <property type="component" value="Chromosome I"/>
</dbReference>
<reference evidence="1 2" key="1">
    <citation type="submission" date="2019-08" db="EMBL/GenBank/DDBJ databases">
        <authorList>
            <person name="Herpell B J."/>
        </authorList>
    </citation>
    <scope>NUCLEOTIDE SEQUENCE [LARGE SCALE GENOMIC DNA]</scope>
    <source>
        <strain evidence="2">Msb3</strain>
    </source>
</reference>